<name>A0A533I3N7_PARDE</name>
<comment type="caution">
    <text evidence="1">The sequence shown here is derived from an EMBL/GenBank/DDBJ whole genome shotgun (WGS) entry which is preliminary data.</text>
</comment>
<dbReference type="Proteomes" id="UP000315344">
    <property type="component" value="Unassembled WGS sequence"/>
</dbReference>
<dbReference type="InterPro" id="IPR025528">
    <property type="entry name" value="BrnA_antitoxin"/>
</dbReference>
<protein>
    <submittedName>
        <fullName evidence="1">BrnA antitoxin family protein</fullName>
    </submittedName>
</protein>
<accession>A0A533I3N7</accession>
<evidence type="ECO:0000313" key="1">
    <source>
        <dbReference type="EMBL" id="TKW65271.1"/>
    </source>
</evidence>
<dbReference type="Pfam" id="PF14384">
    <property type="entry name" value="BrnA_antitoxin"/>
    <property type="match status" value="1"/>
</dbReference>
<evidence type="ECO:0000313" key="2">
    <source>
        <dbReference type="Proteomes" id="UP000315344"/>
    </source>
</evidence>
<organism evidence="1 2">
    <name type="scientific">Paracoccus denitrificans</name>
    <dbReference type="NCBI Taxonomy" id="266"/>
    <lineage>
        <taxon>Bacteria</taxon>
        <taxon>Pseudomonadati</taxon>
        <taxon>Pseudomonadota</taxon>
        <taxon>Alphaproteobacteria</taxon>
        <taxon>Rhodobacterales</taxon>
        <taxon>Paracoccaceae</taxon>
        <taxon>Paracoccus</taxon>
    </lineage>
</organism>
<dbReference type="AlphaFoldDB" id="A0A533I3N7"/>
<sequence length="165" mass="18990">MTRAETARRTNYHYMADAMRRLEWDLHQRVLTEGRIPDAWHEIAAEGAVPRKERISIRLDGDVVKFFRDMGPGWQPRINEVLRSFMHARLAGLLRGAETMDYLKRRETEGFDGKKPGWGDVQAEYEEALGAELAQGMSDEAGVPMGDERRGERADLMAWMRLRDG</sequence>
<proteinExistence type="predicted"/>
<dbReference type="EMBL" id="VAFL01000014">
    <property type="protein sequence ID" value="TKW65271.1"/>
    <property type="molecule type" value="Genomic_DNA"/>
</dbReference>
<reference evidence="1 2" key="1">
    <citation type="journal article" date="2017" name="Nat. Commun.">
        <title>In situ click chemistry generation of cyclooxygenase-2 inhibitors.</title>
        <authorList>
            <person name="Bhardwaj A."/>
            <person name="Kaur J."/>
            <person name="Wuest M."/>
            <person name="Wuest F."/>
        </authorList>
    </citation>
    <scope>NUCLEOTIDE SEQUENCE [LARGE SCALE GENOMIC DNA]</scope>
    <source>
        <strain evidence="1">S2_012_000_R3_94</strain>
    </source>
</reference>
<gene>
    <name evidence="1" type="ORF">DI616_15125</name>
</gene>